<organism evidence="10 11">
    <name type="scientific">Acidiphilium cryptum (strain JF-5)</name>
    <dbReference type="NCBI Taxonomy" id="349163"/>
    <lineage>
        <taxon>Bacteria</taxon>
        <taxon>Pseudomonadati</taxon>
        <taxon>Pseudomonadota</taxon>
        <taxon>Alphaproteobacteria</taxon>
        <taxon>Acetobacterales</taxon>
        <taxon>Acidocellaceae</taxon>
        <taxon>Acidiphilium</taxon>
    </lineage>
</organism>
<dbReference type="HOGENOM" id="CLU_016047_3_0_5"/>
<keyword evidence="7 8" id="KW-0472">Membrane</keyword>
<feature type="transmembrane region" description="Helical" evidence="8">
    <location>
        <begin position="97"/>
        <end position="119"/>
    </location>
</feature>
<keyword evidence="11" id="KW-1185">Reference proteome</keyword>
<dbReference type="STRING" id="349163.Acry_0540"/>
<dbReference type="Proteomes" id="UP000000245">
    <property type="component" value="Chromosome"/>
</dbReference>
<dbReference type="SUPFAM" id="SSF161098">
    <property type="entry name" value="MetI-like"/>
    <property type="match status" value="1"/>
</dbReference>
<reference evidence="10 11" key="1">
    <citation type="submission" date="2007-05" db="EMBL/GenBank/DDBJ databases">
        <title>Complete sequence of chromosome of Acidiphilium cryptum JF-5.</title>
        <authorList>
            <consortium name="US DOE Joint Genome Institute"/>
            <person name="Copeland A."/>
            <person name="Lucas S."/>
            <person name="Lapidus A."/>
            <person name="Barry K."/>
            <person name="Detter J.C."/>
            <person name="Glavina del Rio T."/>
            <person name="Hammon N."/>
            <person name="Israni S."/>
            <person name="Dalin E."/>
            <person name="Tice H."/>
            <person name="Pitluck S."/>
            <person name="Sims D."/>
            <person name="Brettin T."/>
            <person name="Bruce D."/>
            <person name="Han C."/>
            <person name="Schmutz J."/>
            <person name="Larimer F."/>
            <person name="Land M."/>
            <person name="Hauser L."/>
            <person name="Kyrpides N."/>
            <person name="Kim E."/>
            <person name="Magnuson T."/>
            <person name="Richardson P."/>
        </authorList>
    </citation>
    <scope>NUCLEOTIDE SEQUENCE [LARGE SCALE GENOMIC DNA]</scope>
    <source>
        <strain evidence="10 11">JF-5</strain>
    </source>
</reference>
<evidence type="ECO:0000313" key="11">
    <source>
        <dbReference type="Proteomes" id="UP000000245"/>
    </source>
</evidence>
<dbReference type="PANTHER" id="PTHR43848">
    <property type="entry name" value="PUTRESCINE TRANSPORT SYSTEM PERMEASE PROTEIN POTI"/>
    <property type="match status" value="1"/>
</dbReference>
<dbReference type="PANTHER" id="PTHR43848:SF2">
    <property type="entry name" value="PUTRESCINE TRANSPORT SYSTEM PERMEASE PROTEIN POTI"/>
    <property type="match status" value="1"/>
</dbReference>
<keyword evidence="6 8" id="KW-1133">Transmembrane helix</keyword>
<evidence type="ECO:0000256" key="1">
    <source>
        <dbReference type="ARBA" id="ARBA00004651"/>
    </source>
</evidence>
<evidence type="ECO:0000256" key="8">
    <source>
        <dbReference type="SAM" id="Phobius"/>
    </source>
</evidence>
<evidence type="ECO:0000256" key="5">
    <source>
        <dbReference type="ARBA" id="ARBA00022692"/>
    </source>
</evidence>
<evidence type="ECO:0000259" key="9">
    <source>
        <dbReference type="PROSITE" id="PS50928"/>
    </source>
</evidence>
<dbReference type="Gene3D" id="1.10.3720.10">
    <property type="entry name" value="MetI-like"/>
    <property type="match status" value="1"/>
</dbReference>
<accession>A5FVY2</accession>
<name>A5FVY2_ACICJ</name>
<keyword evidence="5 8" id="KW-0812">Transmembrane</keyword>
<feature type="transmembrane region" description="Helical" evidence="8">
    <location>
        <begin position="150"/>
        <end position="167"/>
    </location>
</feature>
<evidence type="ECO:0000256" key="4">
    <source>
        <dbReference type="ARBA" id="ARBA00022475"/>
    </source>
</evidence>
<dbReference type="KEGG" id="acr:Acry_0540"/>
<gene>
    <name evidence="10" type="ordered locus">Acry_0540</name>
</gene>
<keyword evidence="4" id="KW-1003">Cell membrane</keyword>
<feature type="transmembrane region" description="Helical" evidence="8">
    <location>
        <begin position="245"/>
        <end position="266"/>
    </location>
</feature>
<protein>
    <submittedName>
        <fullName evidence="10">Binding-protein-dependent transport systems inner membrane component</fullName>
    </submittedName>
</protein>
<feature type="transmembrane region" description="Helical" evidence="8">
    <location>
        <begin position="69"/>
        <end position="90"/>
    </location>
</feature>
<dbReference type="RefSeq" id="WP_007421364.1">
    <property type="nucleotide sequence ID" value="NC_009484.1"/>
</dbReference>
<dbReference type="CDD" id="cd06261">
    <property type="entry name" value="TM_PBP2"/>
    <property type="match status" value="1"/>
</dbReference>
<sequence>MMAISMGKSTRRSLLAMSLPVYLLLYAPLLLIAIFSFAPPPLAKGQTFYWYADLLHSPEVIAAFRRSLTLAIGSSILGTALGTLMGFGLYRYRDRNATGIASALPSLIIYTPIIMPSLVFGISELIFFSFIHSATGFLAAGLLTMGIAHVTFEAPFVALVVFARLSGLDPNMFEASHDLYADARQSFLHLTVPVIRPAIIGGFLLAFTLSIDDFTISFFTAGPGSTTLPIYIYSAVARKGVSPDINALATLMIATVIGTGLLQYMFTRNRARKLVARPGD</sequence>
<feature type="transmembrane region" description="Helical" evidence="8">
    <location>
        <begin position="214"/>
        <end position="233"/>
    </location>
</feature>
<proteinExistence type="inferred from homology"/>
<evidence type="ECO:0000256" key="7">
    <source>
        <dbReference type="ARBA" id="ARBA00023136"/>
    </source>
</evidence>
<dbReference type="GO" id="GO:0055085">
    <property type="term" value="P:transmembrane transport"/>
    <property type="evidence" value="ECO:0007669"/>
    <property type="project" value="InterPro"/>
</dbReference>
<dbReference type="EMBL" id="CP000697">
    <property type="protein sequence ID" value="ABQ29764.1"/>
    <property type="molecule type" value="Genomic_DNA"/>
</dbReference>
<comment type="subcellular location">
    <subcellularLocation>
        <location evidence="1">Cell membrane</location>
        <topology evidence="1">Multi-pass membrane protein</topology>
    </subcellularLocation>
</comment>
<feature type="domain" description="ABC transmembrane type-1" evidence="9">
    <location>
        <begin position="64"/>
        <end position="263"/>
    </location>
</feature>
<dbReference type="InterPro" id="IPR000515">
    <property type="entry name" value="MetI-like"/>
</dbReference>
<evidence type="ECO:0000256" key="2">
    <source>
        <dbReference type="ARBA" id="ARBA00007069"/>
    </source>
</evidence>
<evidence type="ECO:0000256" key="6">
    <source>
        <dbReference type="ARBA" id="ARBA00022989"/>
    </source>
</evidence>
<dbReference type="eggNOG" id="COG1177">
    <property type="taxonomic scope" value="Bacteria"/>
</dbReference>
<dbReference type="GO" id="GO:0005886">
    <property type="term" value="C:plasma membrane"/>
    <property type="evidence" value="ECO:0007669"/>
    <property type="project" value="UniProtKB-SubCell"/>
</dbReference>
<evidence type="ECO:0000313" key="10">
    <source>
        <dbReference type="EMBL" id="ABQ29764.1"/>
    </source>
</evidence>
<comment type="similarity">
    <text evidence="2">Belongs to the binding-protein-dependent transport system permease family. CysTW subfamily.</text>
</comment>
<dbReference type="AlphaFoldDB" id="A5FVY2"/>
<dbReference type="InterPro" id="IPR035906">
    <property type="entry name" value="MetI-like_sf"/>
</dbReference>
<evidence type="ECO:0000256" key="3">
    <source>
        <dbReference type="ARBA" id="ARBA00022448"/>
    </source>
</evidence>
<dbReference type="PROSITE" id="PS50928">
    <property type="entry name" value="ABC_TM1"/>
    <property type="match status" value="1"/>
</dbReference>
<feature type="transmembrane region" description="Helical" evidence="8">
    <location>
        <begin position="187"/>
        <end position="207"/>
    </location>
</feature>
<keyword evidence="3" id="KW-0813">Transport</keyword>
<dbReference type="InterPro" id="IPR051789">
    <property type="entry name" value="Bact_Polyamine_Transport"/>
</dbReference>